<evidence type="ECO:0000256" key="1">
    <source>
        <dbReference type="ARBA" id="ARBA00001936"/>
    </source>
</evidence>
<dbReference type="Pfam" id="PF08443">
    <property type="entry name" value="RimK"/>
    <property type="match status" value="1"/>
</dbReference>
<evidence type="ECO:0000256" key="5">
    <source>
        <dbReference type="ARBA" id="ARBA00022741"/>
    </source>
</evidence>
<dbReference type="Gene3D" id="3.30.470.20">
    <property type="entry name" value="ATP-grasp fold, B domain"/>
    <property type="match status" value="1"/>
</dbReference>
<dbReference type="Pfam" id="PF18030">
    <property type="entry name" value="Rimk_N"/>
    <property type="match status" value="1"/>
</dbReference>
<dbReference type="EMBL" id="JADKGY010000001">
    <property type="protein sequence ID" value="MBK9981655.1"/>
    <property type="molecule type" value="Genomic_DNA"/>
</dbReference>
<organism evidence="12 13">
    <name type="scientific">Candidatus Opimibacter skivensis</name>
    <dbReference type="NCBI Taxonomy" id="2982028"/>
    <lineage>
        <taxon>Bacteria</taxon>
        <taxon>Pseudomonadati</taxon>
        <taxon>Bacteroidota</taxon>
        <taxon>Saprospiria</taxon>
        <taxon>Saprospirales</taxon>
        <taxon>Saprospiraceae</taxon>
        <taxon>Candidatus Opimibacter</taxon>
    </lineage>
</organism>
<keyword evidence="9" id="KW-0464">Manganese</keyword>
<comment type="cofactor">
    <cofactor evidence="2">
        <name>Mg(2+)</name>
        <dbReference type="ChEBI" id="CHEBI:18420"/>
    </cofactor>
</comment>
<dbReference type="GO" id="GO:0046872">
    <property type="term" value="F:metal ion binding"/>
    <property type="evidence" value="ECO:0007669"/>
    <property type="project" value="UniProtKB-KW"/>
</dbReference>
<dbReference type="PROSITE" id="PS50975">
    <property type="entry name" value="ATP_GRASP"/>
    <property type="match status" value="1"/>
</dbReference>
<keyword evidence="7" id="KW-0460">Magnesium</keyword>
<dbReference type="GO" id="GO:0018169">
    <property type="term" value="F:ribosomal S6-glutamic acid ligase activity"/>
    <property type="evidence" value="ECO:0007669"/>
    <property type="project" value="TreeGrafter"/>
</dbReference>
<keyword evidence="8" id="KW-0648">Protein biosynthesis</keyword>
<proteinExistence type="predicted"/>
<evidence type="ECO:0000256" key="10">
    <source>
        <dbReference type="PROSITE-ProRule" id="PRU00409"/>
    </source>
</evidence>
<dbReference type="InterPro" id="IPR011761">
    <property type="entry name" value="ATP-grasp"/>
</dbReference>
<comment type="caution">
    <text evidence="12">The sequence shown here is derived from an EMBL/GenBank/DDBJ whole genome shotgun (WGS) entry which is preliminary data.</text>
</comment>
<evidence type="ECO:0000313" key="13">
    <source>
        <dbReference type="Proteomes" id="UP000808337"/>
    </source>
</evidence>
<sequence length="296" mass="32444">MRILILSRSPILYSTHSLVMAARRRGHSVRVVDHMACDLTILDGKLGVRYQGEFLGCPDAVIPRIGSSVTSYGAAVVRHFEMMKVYTVVTTDALLRARDKRTALQYLAAHQLPVPDSVFTAMPDNVESMLRMLGDNYPVVIKMLNSTQGQGVILGESLSAAQSIAEAFIRLREEILLQKFIVESKGKDVRVFIVGGKVIATMERSARDGEFRSNLHRGASSKKVRITPDEEEISLRAARLMGLDVAGVDILRSDRGPLILEINASPGLEGIEGTTNVDISGHIIKFVETHARPAVV</sequence>
<evidence type="ECO:0000256" key="7">
    <source>
        <dbReference type="ARBA" id="ARBA00022842"/>
    </source>
</evidence>
<keyword evidence="6 10" id="KW-0067">ATP-binding</keyword>
<dbReference type="GO" id="GO:0006412">
    <property type="term" value="P:translation"/>
    <property type="evidence" value="ECO:0007669"/>
    <property type="project" value="UniProtKB-KW"/>
</dbReference>
<gene>
    <name evidence="12" type="ORF">IPP15_04400</name>
</gene>
<keyword evidence="3 12" id="KW-0436">Ligase</keyword>
<dbReference type="GO" id="GO:0009432">
    <property type="term" value="P:SOS response"/>
    <property type="evidence" value="ECO:0007669"/>
    <property type="project" value="TreeGrafter"/>
</dbReference>
<evidence type="ECO:0000256" key="9">
    <source>
        <dbReference type="ARBA" id="ARBA00023211"/>
    </source>
</evidence>
<accession>A0A9D7XMX7</accession>
<evidence type="ECO:0000256" key="6">
    <source>
        <dbReference type="ARBA" id="ARBA00022840"/>
    </source>
</evidence>
<dbReference type="PANTHER" id="PTHR21621">
    <property type="entry name" value="RIBOSOMAL PROTEIN S6 MODIFICATION PROTEIN"/>
    <property type="match status" value="1"/>
</dbReference>
<comment type="cofactor">
    <cofactor evidence="1">
        <name>Mn(2+)</name>
        <dbReference type="ChEBI" id="CHEBI:29035"/>
    </cofactor>
</comment>
<dbReference type="PANTHER" id="PTHR21621:SF7">
    <property type="entry name" value="RIBOSOMAL PROTEIN BS6--L-GLUTAMATE LIGASE"/>
    <property type="match status" value="1"/>
</dbReference>
<feature type="domain" description="ATP-grasp" evidence="11">
    <location>
        <begin position="104"/>
        <end position="288"/>
    </location>
</feature>
<evidence type="ECO:0000256" key="2">
    <source>
        <dbReference type="ARBA" id="ARBA00001946"/>
    </source>
</evidence>
<evidence type="ECO:0000256" key="3">
    <source>
        <dbReference type="ARBA" id="ARBA00022598"/>
    </source>
</evidence>
<dbReference type="NCBIfam" id="TIGR00768">
    <property type="entry name" value="rimK_fam"/>
    <property type="match status" value="1"/>
</dbReference>
<dbReference type="AlphaFoldDB" id="A0A9D7XMX7"/>
<dbReference type="Proteomes" id="UP000808337">
    <property type="component" value="Unassembled WGS sequence"/>
</dbReference>
<keyword evidence="5 10" id="KW-0547">Nucleotide-binding</keyword>
<keyword evidence="4" id="KW-0479">Metal-binding</keyword>
<dbReference type="GO" id="GO:0005737">
    <property type="term" value="C:cytoplasm"/>
    <property type="evidence" value="ECO:0007669"/>
    <property type="project" value="TreeGrafter"/>
</dbReference>
<dbReference type="InterPro" id="IPR013815">
    <property type="entry name" value="ATP_grasp_subdomain_1"/>
</dbReference>
<dbReference type="GO" id="GO:0005524">
    <property type="term" value="F:ATP binding"/>
    <property type="evidence" value="ECO:0007669"/>
    <property type="project" value="UniProtKB-UniRule"/>
</dbReference>
<reference evidence="12 13" key="1">
    <citation type="submission" date="2020-10" db="EMBL/GenBank/DDBJ databases">
        <title>Connecting structure to function with the recovery of over 1000 high-quality activated sludge metagenome-assembled genomes encoding full-length rRNA genes using long-read sequencing.</title>
        <authorList>
            <person name="Singleton C.M."/>
            <person name="Petriglieri F."/>
            <person name="Kristensen J.M."/>
            <person name="Kirkegaard R.H."/>
            <person name="Michaelsen T.Y."/>
            <person name="Andersen M.H."/>
            <person name="Karst S.M."/>
            <person name="Dueholm M.S."/>
            <person name="Nielsen P.H."/>
            <person name="Albertsen M."/>
        </authorList>
    </citation>
    <scope>NUCLEOTIDE SEQUENCE [LARGE SCALE GENOMIC DNA]</scope>
    <source>
        <strain evidence="12">Ribe_18-Q3-R11-54_MAXAC.273</strain>
    </source>
</reference>
<dbReference type="InterPro" id="IPR013651">
    <property type="entry name" value="ATP-grasp_RimK-type"/>
</dbReference>
<evidence type="ECO:0000313" key="12">
    <source>
        <dbReference type="EMBL" id="MBK9981655.1"/>
    </source>
</evidence>
<evidence type="ECO:0000256" key="8">
    <source>
        <dbReference type="ARBA" id="ARBA00022917"/>
    </source>
</evidence>
<evidence type="ECO:0000259" key="11">
    <source>
        <dbReference type="PROSITE" id="PS50975"/>
    </source>
</evidence>
<dbReference type="Gene3D" id="3.40.50.20">
    <property type="match status" value="1"/>
</dbReference>
<dbReference type="Gene3D" id="3.30.1490.20">
    <property type="entry name" value="ATP-grasp fold, A domain"/>
    <property type="match status" value="1"/>
</dbReference>
<dbReference type="InterPro" id="IPR041107">
    <property type="entry name" value="Rimk_N"/>
</dbReference>
<name>A0A9D7XMX7_9BACT</name>
<protein>
    <submittedName>
        <fullName evidence="12">RimK family alpha-L-glutamate ligase</fullName>
    </submittedName>
</protein>
<dbReference type="InterPro" id="IPR004666">
    <property type="entry name" value="Rp_bS6_RimK/Lys_biosynth_LsyX"/>
</dbReference>
<dbReference type="SUPFAM" id="SSF56059">
    <property type="entry name" value="Glutathione synthetase ATP-binding domain-like"/>
    <property type="match status" value="1"/>
</dbReference>
<evidence type="ECO:0000256" key="4">
    <source>
        <dbReference type="ARBA" id="ARBA00022723"/>
    </source>
</evidence>